<evidence type="ECO:0000313" key="2">
    <source>
        <dbReference type="Proteomes" id="UP000254396"/>
    </source>
</evidence>
<name>A0AAX2KPW5_ENTFL</name>
<accession>A0AAX2KPW5</accession>
<dbReference type="Proteomes" id="UP000254396">
    <property type="component" value="Unassembled WGS sequence"/>
</dbReference>
<proteinExistence type="predicted"/>
<evidence type="ECO:0000313" key="1">
    <source>
        <dbReference type="EMBL" id="STP65702.1"/>
    </source>
</evidence>
<protein>
    <submittedName>
        <fullName evidence="1">Uncharacterized protein</fullName>
    </submittedName>
</protein>
<comment type="caution">
    <text evidence="1">The sequence shown here is derived from an EMBL/GenBank/DDBJ whole genome shotgun (WGS) entry which is preliminary data.</text>
</comment>
<reference evidence="1 2" key="1">
    <citation type="submission" date="2018-06" db="EMBL/GenBank/DDBJ databases">
        <authorList>
            <consortium name="Pathogen Informatics"/>
            <person name="Doyle S."/>
        </authorList>
    </citation>
    <scope>NUCLEOTIDE SEQUENCE [LARGE SCALE GENOMIC DNA]</scope>
    <source>
        <strain evidence="1 2">NCTC13379</strain>
    </source>
</reference>
<dbReference type="AlphaFoldDB" id="A0AAX2KPW5"/>
<dbReference type="RefSeq" id="WP_258865416.1">
    <property type="nucleotide sequence ID" value="NZ_UGIX01000001.1"/>
</dbReference>
<gene>
    <name evidence="1" type="ORF">NCTC13379_01746</name>
</gene>
<organism evidence="1 2">
    <name type="scientific">Enterococcus faecalis</name>
    <name type="common">Streptococcus faecalis</name>
    <dbReference type="NCBI Taxonomy" id="1351"/>
    <lineage>
        <taxon>Bacteria</taxon>
        <taxon>Bacillati</taxon>
        <taxon>Bacillota</taxon>
        <taxon>Bacilli</taxon>
        <taxon>Lactobacillales</taxon>
        <taxon>Enterococcaceae</taxon>
        <taxon>Enterococcus</taxon>
    </lineage>
</organism>
<sequence>MGKCNTEQVLSMIGVNKLTKAQELFFSVLQDNDSCVKIKTSDYLEIIGDKSAFNKYLRPEDAFNCLAEGCRNTGGLLITGNEFPLGATFKKVTDATDFMLVQPLLFRFAKRWNIHYRI</sequence>
<dbReference type="EMBL" id="UGIX01000001">
    <property type="protein sequence ID" value="STP65702.1"/>
    <property type="molecule type" value="Genomic_DNA"/>
</dbReference>